<evidence type="ECO:0000313" key="2">
    <source>
        <dbReference type="EMBL" id="WPK12775.1"/>
    </source>
</evidence>
<keyword evidence="1" id="KW-0812">Transmembrane</keyword>
<sequence>MTTSFIYNVVPFGIILLLVYAFIDIFLDYFRKSQTDKVHRFVFYGFLFYLINLVQIRWGGLIFPAKNTDTLNVLVSSNASKTNTIYETLYTVAASYHSLAIIYNMLLWIPVGIFAALLFNKQPLKKSLVIVLISCFSLELMEFALAYFGFIFKSTSLLNILTLAGSMLGVVIGTWIVKTLPLTRRAAY</sequence>
<keyword evidence="3" id="KW-1185">Reference proteome</keyword>
<evidence type="ECO:0008006" key="4">
    <source>
        <dbReference type="Google" id="ProtNLM"/>
    </source>
</evidence>
<dbReference type="Proteomes" id="UP001322664">
    <property type="component" value="Chromosome"/>
</dbReference>
<proteinExistence type="predicted"/>
<evidence type="ECO:0000256" key="1">
    <source>
        <dbReference type="SAM" id="Phobius"/>
    </source>
</evidence>
<feature type="transmembrane region" description="Helical" evidence="1">
    <location>
        <begin position="41"/>
        <end position="63"/>
    </location>
</feature>
<evidence type="ECO:0000313" key="3">
    <source>
        <dbReference type="Proteomes" id="UP001322664"/>
    </source>
</evidence>
<feature type="transmembrane region" description="Helical" evidence="1">
    <location>
        <begin position="156"/>
        <end position="177"/>
    </location>
</feature>
<accession>A0ABZ0RZ83</accession>
<name>A0ABZ0RZ83_9BACI</name>
<gene>
    <name evidence="2" type="ORF">R6U77_03470</name>
</gene>
<feature type="transmembrane region" description="Helical" evidence="1">
    <location>
        <begin position="128"/>
        <end position="150"/>
    </location>
</feature>
<keyword evidence="1" id="KW-0472">Membrane</keyword>
<reference evidence="2 3" key="1">
    <citation type="submission" date="2023-09" db="EMBL/GenBank/DDBJ databases">
        <authorList>
            <person name="Page C.A."/>
            <person name="Perez-Diaz I.M."/>
        </authorList>
    </citation>
    <scope>NUCLEOTIDE SEQUENCE [LARGE SCALE GENOMIC DNA]</scope>
    <source>
        <strain evidence="2 3">Ll15</strain>
    </source>
</reference>
<dbReference type="RefSeq" id="WP_319837454.1">
    <property type="nucleotide sequence ID" value="NZ_CP137624.1"/>
</dbReference>
<keyword evidence="1" id="KW-1133">Transmembrane helix</keyword>
<organism evidence="2 3">
    <name type="scientific">Lysinibacillus louembei</name>
    <dbReference type="NCBI Taxonomy" id="1470088"/>
    <lineage>
        <taxon>Bacteria</taxon>
        <taxon>Bacillati</taxon>
        <taxon>Bacillota</taxon>
        <taxon>Bacilli</taxon>
        <taxon>Bacillales</taxon>
        <taxon>Bacillaceae</taxon>
        <taxon>Lysinibacillus</taxon>
    </lineage>
</organism>
<protein>
    <recommendedName>
        <fullName evidence="4">VanZ-like domain-containing protein</fullName>
    </recommendedName>
</protein>
<feature type="transmembrane region" description="Helical" evidence="1">
    <location>
        <begin position="96"/>
        <end position="119"/>
    </location>
</feature>
<feature type="transmembrane region" description="Helical" evidence="1">
    <location>
        <begin position="6"/>
        <end position="29"/>
    </location>
</feature>
<dbReference type="EMBL" id="CP137624">
    <property type="protein sequence ID" value="WPK12775.1"/>
    <property type="molecule type" value="Genomic_DNA"/>
</dbReference>